<comment type="caution">
    <text evidence="2">The sequence shown here is derived from an EMBL/GenBank/DDBJ whole genome shotgun (WGS) entry which is preliminary data.</text>
</comment>
<dbReference type="Pfam" id="PF14223">
    <property type="entry name" value="Retrotran_gag_2"/>
    <property type="match status" value="1"/>
</dbReference>
<dbReference type="EMBL" id="VTPC01062586">
    <property type="protein sequence ID" value="KAF2889781.1"/>
    <property type="molecule type" value="Genomic_DNA"/>
</dbReference>
<keyword evidence="3" id="KW-1185">Reference proteome</keyword>
<reference evidence="2" key="1">
    <citation type="submission" date="2019-08" db="EMBL/GenBank/DDBJ databases">
        <title>The genome of the North American firefly Photinus pyralis.</title>
        <authorList>
            <consortium name="Photinus pyralis genome working group"/>
            <person name="Fallon T.R."/>
            <person name="Sander Lower S.E."/>
            <person name="Weng J.-K."/>
        </authorList>
    </citation>
    <scope>NUCLEOTIDE SEQUENCE</scope>
    <source>
        <strain evidence="2">TRF0915ILg1</strain>
        <tissue evidence="2">Whole body</tissue>
    </source>
</reference>
<feature type="region of interest" description="Disordered" evidence="1">
    <location>
        <begin position="235"/>
        <end position="255"/>
    </location>
</feature>
<accession>A0A8K0CRC6</accession>
<gene>
    <name evidence="2" type="ORF">ILUMI_16393</name>
</gene>
<feature type="compositionally biased region" description="Basic and acidic residues" evidence="1">
    <location>
        <begin position="280"/>
        <end position="292"/>
    </location>
</feature>
<feature type="compositionally biased region" description="Basic and acidic residues" evidence="1">
    <location>
        <begin position="235"/>
        <end position="250"/>
    </location>
</feature>
<feature type="compositionally biased region" description="Basic and acidic residues" evidence="1">
    <location>
        <begin position="30"/>
        <end position="44"/>
    </location>
</feature>
<feature type="region of interest" description="Disordered" evidence="1">
    <location>
        <begin position="1"/>
        <end position="55"/>
    </location>
</feature>
<sequence length="298" mass="34171">MKCLPDMNRINRPEDGQLNSQYSYGWKSNGSERSHGDTKGKDDSSEYPSGDINPNHNLLKASLHLKLKYAVERHRKEIKNLPRKTKNETNKTKIAEHLNTDLEELKEAALRGLKYMEDTSLHVFLTNFEQVVCELKAVGGKMENNEAISQMLSSMPESYQSITTAIDAQREQRQDQEVTSDAVFAGYKRHGMKNLNNRNVNKEQDFPFRCHNCGEIGPKRVTCRKPQQNLYRKNVEKEARKGTPREEAGKPPKYLNDFETSIMTALSAENLILDVPQSYEKAEKDKKRKEAINEEPTP</sequence>
<evidence type="ECO:0008006" key="4">
    <source>
        <dbReference type="Google" id="ProtNLM"/>
    </source>
</evidence>
<organism evidence="2 3">
    <name type="scientific">Ignelater luminosus</name>
    <name type="common">Cucubano</name>
    <name type="synonym">Pyrophorus luminosus</name>
    <dbReference type="NCBI Taxonomy" id="2038154"/>
    <lineage>
        <taxon>Eukaryota</taxon>
        <taxon>Metazoa</taxon>
        <taxon>Ecdysozoa</taxon>
        <taxon>Arthropoda</taxon>
        <taxon>Hexapoda</taxon>
        <taxon>Insecta</taxon>
        <taxon>Pterygota</taxon>
        <taxon>Neoptera</taxon>
        <taxon>Endopterygota</taxon>
        <taxon>Coleoptera</taxon>
        <taxon>Polyphaga</taxon>
        <taxon>Elateriformia</taxon>
        <taxon>Elateroidea</taxon>
        <taxon>Elateridae</taxon>
        <taxon>Agrypninae</taxon>
        <taxon>Pyrophorini</taxon>
        <taxon>Ignelater</taxon>
    </lineage>
</organism>
<dbReference type="Proteomes" id="UP000801492">
    <property type="component" value="Unassembled WGS sequence"/>
</dbReference>
<name>A0A8K0CRC6_IGNLU</name>
<evidence type="ECO:0000313" key="2">
    <source>
        <dbReference type="EMBL" id="KAF2889781.1"/>
    </source>
</evidence>
<protein>
    <recommendedName>
        <fullName evidence="4">CCHC-type domain-containing protein</fullName>
    </recommendedName>
</protein>
<evidence type="ECO:0000256" key="1">
    <source>
        <dbReference type="SAM" id="MobiDB-lite"/>
    </source>
</evidence>
<proteinExistence type="predicted"/>
<dbReference type="AlphaFoldDB" id="A0A8K0CRC6"/>
<feature type="compositionally biased region" description="Polar residues" evidence="1">
    <location>
        <begin position="17"/>
        <end position="29"/>
    </location>
</feature>
<evidence type="ECO:0000313" key="3">
    <source>
        <dbReference type="Proteomes" id="UP000801492"/>
    </source>
</evidence>
<feature type="region of interest" description="Disordered" evidence="1">
    <location>
        <begin position="279"/>
        <end position="298"/>
    </location>
</feature>